<proteinExistence type="predicted"/>
<dbReference type="EMBL" id="JAPCWZ010000004">
    <property type="protein sequence ID" value="KAK8867581.1"/>
    <property type="molecule type" value="Genomic_DNA"/>
</dbReference>
<feature type="chain" id="PRO_5045162432" evidence="1">
    <location>
        <begin position="17"/>
        <end position="593"/>
    </location>
</feature>
<feature type="signal peptide" evidence="1">
    <location>
        <begin position="1"/>
        <end position="16"/>
    </location>
</feature>
<keyword evidence="1" id="KW-0732">Signal</keyword>
<gene>
    <name evidence="2" type="ORF">PGQ11_006159</name>
</gene>
<dbReference type="PANTHER" id="PTHR10622:SF10">
    <property type="entry name" value="HET DOMAIN-CONTAINING PROTEIN"/>
    <property type="match status" value="1"/>
</dbReference>
<dbReference type="InterPro" id="IPR046670">
    <property type="entry name" value="DUF6540"/>
</dbReference>
<protein>
    <submittedName>
        <fullName evidence="2">Phosphotransferase family protein</fullName>
    </submittedName>
</protein>
<keyword evidence="3" id="KW-1185">Reference proteome</keyword>
<reference evidence="2 3" key="1">
    <citation type="journal article" date="2024" name="IMA Fungus">
        <title>Apiospora arundinis, a panoply of carbohydrate-active enzymes and secondary metabolites.</title>
        <authorList>
            <person name="Sorensen T."/>
            <person name="Petersen C."/>
            <person name="Muurmann A.T."/>
            <person name="Christiansen J.V."/>
            <person name="Brundto M.L."/>
            <person name="Overgaard C.K."/>
            <person name="Boysen A.T."/>
            <person name="Wollenberg R.D."/>
            <person name="Larsen T.O."/>
            <person name="Sorensen J.L."/>
            <person name="Nielsen K.L."/>
            <person name="Sondergaard T.E."/>
        </authorList>
    </citation>
    <scope>NUCLEOTIDE SEQUENCE [LARGE SCALE GENOMIC DNA]</scope>
    <source>
        <strain evidence="2 3">AAU 773</strain>
    </source>
</reference>
<dbReference type="Proteomes" id="UP001390339">
    <property type="component" value="Unassembled WGS sequence"/>
</dbReference>
<name>A0ABR2IT97_9PEZI</name>
<dbReference type="PANTHER" id="PTHR10622">
    <property type="entry name" value="HET DOMAIN-CONTAINING PROTEIN"/>
    <property type="match status" value="1"/>
</dbReference>
<organism evidence="2 3">
    <name type="scientific">Apiospora arundinis</name>
    <dbReference type="NCBI Taxonomy" id="335852"/>
    <lineage>
        <taxon>Eukaryota</taxon>
        <taxon>Fungi</taxon>
        <taxon>Dikarya</taxon>
        <taxon>Ascomycota</taxon>
        <taxon>Pezizomycotina</taxon>
        <taxon>Sordariomycetes</taxon>
        <taxon>Xylariomycetidae</taxon>
        <taxon>Amphisphaeriales</taxon>
        <taxon>Apiosporaceae</taxon>
        <taxon>Apiospora</taxon>
    </lineage>
</organism>
<dbReference type="Pfam" id="PF20174">
    <property type="entry name" value="DUF6540"/>
    <property type="match status" value="1"/>
</dbReference>
<accession>A0ABR2IT97</accession>
<evidence type="ECO:0000313" key="3">
    <source>
        <dbReference type="Proteomes" id="UP001390339"/>
    </source>
</evidence>
<evidence type="ECO:0000313" key="2">
    <source>
        <dbReference type="EMBL" id="KAK8867581.1"/>
    </source>
</evidence>
<sequence>MFRNALLSLGLSVAVALYFPCCMHTIHDLFITMVQYVSLIAYHESGRRRVPSHWAIFVRAREEILEGRVYHAIGNPFQGYALEIKESHNLAASRRRYTLVPLGSFDDSKMGSVDETAHSTPAPGLSPTPLDPFAGENYQDWALEFMQSLVNKGVIESSAMETLAAAPRESRNTWDILGHRNQLADLVARVTCIPETVFLCEFQLQEFTVLEKMSWAAKHRTTRDEDAAYCLMGLFDVNMPLLYGEGSKAFLRLQEEIVKNTDDDTIFAWREPRSNRAYGELRGIFAPSPASFVSPLQAGRISSMAPNNHLEITSRGLRTNTTVSPTWEMLKDMGVQELDKSYLLLPLNCYKEGDILGNDETHLAILLEWWENRTYSRSSCDKLFMIRADQISRDTTVFVTKGTSRIGVCVSQLPQVLFQLPDQGVHFLHEAEVQKGEYSRIKSTYTIIDRGRNSFAVQKLTALGFVFHLGGKGQLLFVAIEFSGVDIRLGDAPKETPSARYRMASEIVQPATWSEMLESGLARYRDRLLSRDDTAAKSMLVTRDLEVYDASNMSSEALRVSLVKHKGLMNDGFYILKISFLERFEVPPVPRGS</sequence>
<evidence type="ECO:0000256" key="1">
    <source>
        <dbReference type="SAM" id="SignalP"/>
    </source>
</evidence>
<comment type="caution">
    <text evidence="2">The sequence shown here is derived from an EMBL/GenBank/DDBJ whole genome shotgun (WGS) entry which is preliminary data.</text>
</comment>